<dbReference type="GO" id="GO:0000160">
    <property type="term" value="P:phosphorelay signal transduction system"/>
    <property type="evidence" value="ECO:0007669"/>
    <property type="project" value="UniProtKB-KW"/>
</dbReference>
<dbReference type="InterPro" id="IPR009057">
    <property type="entry name" value="Homeodomain-like_sf"/>
</dbReference>
<dbReference type="PROSITE" id="PS50045">
    <property type="entry name" value="SIGMA54_INTERACT_4"/>
    <property type="match status" value="1"/>
</dbReference>
<dbReference type="InterPro" id="IPR003593">
    <property type="entry name" value="AAA+_ATPase"/>
</dbReference>
<dbReference type="AlphaFoldDB" id="A0AAU9F062"/>
<evidence type="ECO:0000256" key="7">
    <source>
        <dbReference type="PROSITE-ProRule" id="PRU00169"/>
    </source>
</evidence>
<dbReference type="RefSeq" id="WP_338601959.1">
    <property type="nucleotide sequence ID" value="NZ_AP028679.1"/>
</dbReference>
<dbReference type="PANTHER" id="PTHR32071">
    <property type="entry name" value="TRANSCRIPTIONAL REGULATORY PROTEIN"/>
    <property type="match status" value="1"/>
</dbReference>
<evidence type="ECO:0000256" key="2">
    <source>
        <dbReference type="ARBA" id="ARBA00022741"/>
    </source>
</evidence>
<dbReference type="Gene3D" id="1.10.8.60">
    <property type="match status" value="1"/>
</dbReference>
<dbReference type="InterPro" id="IPR027417">
    <property type="entry name" value="P-loop_NTPase"/>
</dbReference>
<dbReference type="InterPro" id="IPR002197">
    <property type="entry name" value="HTH_Fis"/>
</dbReference>
<dbReference type="InterPro" id="IPR011006">
    <property type="entry name" value="CheY-like_superfamily"/>
</dbReference>
<dbReference type="Proteomes" id="UP001366166">
    <property type="component" value="Chromosome"/>
</dbReference>
<evidence type="ECO:0000256" key="3">
    <source>
        <dbReference type="ARBA" id="ARBA00022840"/>
    </source>
</evidence>
<dbReference type="PROSITE" id="PS50110">
    <property type="entry name" value="RESPONSE_REGULATORY"/>
    <property type="match status" value="1"/>
</dbReference>
<keyword evidence="1 7" id="KW-0597">Phosphoprotein</keyword>
<dbReference type="Pfam" id="PF00072">
    <property type="entry name" value="Response_reg"/>
    <property type="match status" value="1"/>
</dbReference>
<dbReference type="GO" id="GO:0043565">
    <property type="term" value="F:sequence-specific DNA binding"/>
    <property type="evidence" value="ECO:0007669"/>
    <property type="project" value="InterPro"/>
</dbReference>
<dbReference type="FunFam" id="3.40.50.2300:FF:000018">
    <property type="entry name" value="DNA-binding transcriptional regulator NtrC"/>
    <property type="match status" value="1"/>
</dbReference>
<dbReference type="KEGG" id="dmp:FAK_33770"/>
<evidence type="ECO:0000259" key="9">
    <source>
        <dbReference type="PROSITE" id="PS50110"/>
    </source>
</evidence>
<dbReference type="Gene3D" id="1.10.10.60">
    <property type="entry name" value="Homeodomain-like"/>
    <property type="match status" value="1"/>
</dbReference>
<keyword evidence="11" id="KW-1185">Reference proteome</keyword>
<gene>
    <name evidence="10" type="ORF">FAK_33770</name>
</gene>
<keyword evidence="3" id="KW-0067">ATP-binding</keyword>
<dbReference type="InterPro" id="IPR025662">
    <property type="entry name" value="Sigma_54_int_dom_ATP-bd_1"/>
</dbReference>
<evidence type="ECO:0000256" key="1">
    <source>
        <dbReference type="ARBA" id="ARBA00022553"/>
    </source>
</evidence>
<dbReference type="Pfam" id="PF00158">
    <property type="entry name" value="Sigma54_activat"/>
    <property type="match status" value="1"/>
</dbReference>
<feature type="domain" description="Response regulatory" evidence="9">
    <location>
        <begin position="7"/>
        <end position="121"/>
    </location>
</feature>
<evidence type="ECO:0000256" key="4">
    <source>
        <dbReference type="ARBA" id="ARBA00023012"/>
    </source>
</evidence>
<dbReference type="PROSITE" id="PS00688">
    <property type="entry name" value="SIGMA54_INTERACT_3"/>
    <property type="match status" value="1"/>
</dbReference>
<dbReference type="SMART" id="SM00448">
    <property type="entry name" value="REC"/>
    <property type="match status" value="1"/>
</dbReference>
<dbReference type="InterPro" id="IPR058031">
    <property type="entry name" value="AAA_lid_NorR"/>
</dbReference>
<accession>A0AAU9F062</accession>
<reference evidence="11" key="1">
    <citation type="journal article" date="2023" name="Arch. Microbiol.">
        <title>Desulfoferula mesophilus gen. nov. sp. nov., a mesophilic sulfate-reducing bacterium isolated from a brackish lake sediment.</title>
        <authorList>
            <person name="Watanabe T."/>
            <person name="Yabe T."/>
            <person name="Tsuji J.M."/>
            <person name="Fukui M."/>
        </authorList>
    </citation>
    <scope>NUCLEOTIDE SEQUENCE [LARGE SCALE GENOMIC DNA]</scope>
    <source>
        <strain evidence="11">12FAK</strain>
    </source>
</reference>
<dbReference type="GO" id="GO:0005524">
    <property type="term" value="F:ATP binding"/>
    <property type="evidence" value="ECO:0007669"/>
    <property type="project" value="UniProtKB-KW"/>
</dbReference>
<dbReference type="EMBL" id="AP028679">
    <property type="protein sequence ID" value="BEQ16311.1"/>
    <property type="molecule type" value="Genomic_DNA"/>
</dbReference>
<evidence type="ECO:0000259" key="8">
    <source>
        <dbReference type="PROSITE" id="PS50045"/>
    </source>
</evidence>
<dbReference type="Pfam" id="PF02954">
    <property type="entry name" value="HTH_8"/>
    <property type="match status" value="1"/>
</dbReference>
<feature type="modified residue" description="4-aspartylphosphate" evidence="7">
    <location>
        <position position="56"/>
    </location>
</feature>
<dbReference type="CDD" id="cd00009">
    <property type="entry name" value="AAA"/>
    <property type="match status" value="1"/>
</dbReference>
<evidence type="ECO:0000313" key="10">
    <source>
        <dbReference type="EMBL" id="BEQ16311.1"/>
    </source>
</evidence>
<dbReference type="SUPFAM" id="SSF52540">
    <property type="entry name" value="P-loop containing nucleoside triphosphate hydrolases"/>
    <property type="match status" value="1"/>
</dbReference>
<dbReference type="PROSITE" id="PS00675">
    <property type="entry name" value="SIGMA54_INTERACT_1"/>
    <property type="match status" value="1"/>
</dbReference>
<sequence length="456" mass="50764">MVSKNLKILVIDDDFTMREACQETLRRVGHEVELAEGGRQGLALLSRWAYDVVLLDLRMPDMDGLTVLRHIREQDPEAVVIIISGHGSIATAVQAMKLGAFDYVAKPFTPEELRQAVDKAGEKRRLELENAYLKAELERRTAMTRLIHGSRAMAQVMETALKVAPTDTTVMLTGESGTGKGLLARLLHEHSSRADNPFVPVDCSTLVPTLFESELFGHVKGSFTGAQDDKIGKFELAGGGTLFFDEVGNISLEIQAKLLKAVEERSICKVGSNRVIRVDTRLIAATNQDLTQAVADGAFRKDLFYRLNVVQIHLPALRERPEDVPILAEHFLERFRYLAPTRVRGFTPRALEALSKYPWPGNVRELGNAVQRLVVLASKPLIDRSDLEAAGTCKVERNQESSLSLAEVERRHIMETLKRLGGRRSETAEALGIDRKTLRNKIRKYNLDDELALPAG</sequence>
<dbReference type="SUPFAM" id="SSF52172">
    <property type="entry name" value="CheY-like"/>
    <property type="match status" value="1"/>
</dbReference>
<dbReference type="SUPFAM" id="SSF46689">
    <property type="entry name" value="Homeodomain-like"/>
    <property type="match status" value="1"/>
</dbReference>
<dbReference type="PRINTS" id="PR01590">
    <property type="entry name" value="HTHFIS"/>
</dbReference>
<dbReference type="Gene3D" id="3.40.50.2300">
    <property type="match status" value="1"/>
</dbReference>
<proteinExistence type="predicted"/>
<feature type="domain" description="Sigma-54 factor interaction" evidence="8">
    <location>
        <begin position="146"/>
        <end position="375"/>
    </location>
</feature>
<keyword evidence="4" id="KW-0902">Two-component regulatory system</keyword>
<dbReference type="FunFam" id="3.40.50.300:FF:000006">
    <property type="entry name" value="DNA-binding transcriptional regulator NtrC"/>
    <property type="match status" value="1"/>
</dbReference>
<evidence type="ECO:0000256" key="6">
    <source>
        <dbReference type="ARBA" id="ARBA00023163"/>
    </source>
</evidence>
<dbReference type="InterPro" id="IPR025944">
    <property type="entry name" value="Sigma_54_int_dom_CS"/>
</dbReference>
<keyword evidence="6" id="KW-0804">Transcription</keyword>
<dbReference type="GO" id="GO:0006355">
    <property type="term" value="P:regulation of DNA-templated transcription"/>
    <property type="evidence" value="ECO:0007669"/>
    <property type="project" value="InterPro"/>
</dbReference>
<protein>
    <submittedName>
        <fullName evidence="10">Acetoacetate metabolism regulatory protein AtoC</fullName>
    </submittedName>
</protein>
<evidence type="ECO:0000256" key="5">
    <source>
        <dbReference type="ARBA" id="ARBA00023015"/>
    </source>
</evidence>
<keyword evidence="5" id="KW-0805">Transcription regulation</keyword>
<dbReference type="Gene3D" id="3.40.50.300">
    <property type="entry name" value="P-loop containing nucleotide triphosphate hydrolases"/>
    <property type="match status" value="1"/>
</dbReference>
<dbReference type="InterPro" id="IPR001789">
    <property type="entry name" value="Sig_transdc_resp-reg_receiver"/>
</dbReference>
<evidence type="ECO:0000313" key="11">
    <source>
        <dbReference type="Proteomes" id="UP001366166"/>
    </source>
</evidence>
<name>A0AAU9F062_9BACT</name>
<organism evidence="10 11">
    <name type="scientific">Desulfoferula mesophila</name>
    <dbReference type="NCBI Taxonomy" id="3058419"/>
    <lineage>
        <taxon>Bacteria</taxon>
        <taxon>Pseudomonadati</taxon>
        <taxon>Thermodesulfobacteriota</taxon>
        <taxon>Desulfarculia</taxon>
        <taxon>Desulfarculales</taxon>
        <taxon>Desulfarculaceae</taxon>
        <taxon>Desulfoferula</taxon>
    </lineage>
</organism>
<dbReference type="Pfam" id="PF25601">
    <property type="entry name" value="AAA_lid_14"/>
    <property type="match status" value="1"/>
</dbReference>
<dbReference type="InterPro" id="IPR002078">
    <property type="entry name" value="Sigma_54_int"/>
</dbReference>
<dbReference type="SMART" id="SM00382">
    <property type="entry name" value="AAA"/>
    <property type="match status" value="1"/>
</dbReference>
<keyword evidence="2" id="KW-0547">Nucleotide-binding</keyword>